<accession>A0A1F5YXE4</accession>
<dbReference type="PANTHER" id="PTHR46246:SF1">
    <property type="entry name" value="GUANOSINE-3',5'-BIS(DIPHOSPHATE) 3'-PYROPHOSPHOHYDROLASE MESH1"/>
    <property type="match status" value="1"/>
</dbReference>
<organism evidence="2 3">
    <name type="scientific">Candidatus Gottesmanbacteria bacterium RBG_16_52_11</name>
    <dbReference type="NCBI Taxonomy" id="1798374"/>
    <lineage>
        <taxon>Bacteria</taxon>
        <taxon>Candidatus Gottesmaniibacteriota</taxon>
    </lineage>
</organism>
<dbReference type="GO" id="GO:0008893">
    <property type="term" value="F:guanosine-3',5'-bis(diphosphate) 3'-diphosphatase activity"/>
    <property type="evidence" value="ECO:0007669"/>
    <property type="project" value="TreeGrafter"/>
</dbReference>
<sequence>MKVYTPLIGEAIRFAVAVHAGQIRKGTTIPYITHPLTVALILARVTDDPEVIAAGILHDTIEDAEPRGSVTRKDIGEKFGKTVAVMVDDVTEQDKSLPWTARKSAALDHIPEMGKKSLLLKTADVLANLSDQVEDVRTGGEKIFLRFNATKKAQLDRYVKLTEALQSADPENPLLPDLKEQLSALLTISK</sequence>
<proteinExistence type="predicted"/>
<dbReference type="InterPro" id="IPR003607">
    <property type="entry name" value="HD/PDEase_dom"/>
</dbReference>
<name>A0A1F5YXE4_9BACT</name>
<dbReference type="STRING" id="1798374.A2Z33_05805"/>
<protein>
    <recommendedName>
        <fullName evidence="1">HD/PDEase domain-containing protein</fullName>
    </recommendedName>
</protein>
<dbReference type="Proteomes" id="UP000178448">
    <property type="component" value="Unassembled WGS sequence"/>
</dbReference>
<dbReference type="EMBL" id="MFJD01000001">
    <property type="protein sequence ID" value="OGG04796.1"/>
    <property type="molecule type" value="Genomic_DNA"/>
</dbReference>
<dbReference type="PANTHER" id="PTHR46246">
    <property type="entry name" value="GUANOSINE-3',5'-BIS(DIPHOSPHATE) 3'-PYROPHOSPHOHYDROLASE MESH1"/>
    <property type="match status" value="1"/>
</dbReference>
<dbReference type="Gene3D" id="1.10.3210.10">
    <property type="entry name" value="Hypothetical protein af1432"/>
    <property type="match status" value="1"/>
</dbReference>
<evidence type="ECO:0000259" key="1">
    <source>
        <dbReference type="SMART" id="SM00471"/>
    </source>
</evidence>
<comment type="caution">
    <text evidence="2">The sequence shown here is derived from an EMBL/GenBank/DDBJ whole genome shotgun (WGS) entry which is preliminary data.</text>
</comment>
<reference evidence="2 3" key="1">
    <citation type="journal article" date="2016" name="Nat. Commun.">
        <title>Thousands of microbial genomes shed light on interconnected biogeochemical processes in an aquifer system.</title>
        <authorList>
            <person name="Anantharaman K."/>
            <person name="Brown C.T."/>
            <person name="Hug L.A."/>
            <person name="Sharon I."/>
            <person name="Castelle C.J."/>
            <person name="Probst A.J."/>
            <person name="Thomas B.C."/>
            <person name="Singh A."/>
            <person name="Wilkins M.J."/>
            <person name="Karaoz U."/>
            <person name="Brodie E.L."/>
            <person name="Williams K.H."/>
            <person name="Hubbard S.S."/>
            <person name="Banfield J.F."/>
        </authorList>
    </citation>
    <scope>NUCLEOTIDE SEQUENCE [LARGE SCALE GENOMIC DNA]</scope>
</reference>
<evidence type="ECO:0000313" key="2">
    <source>
        <dbReference type="EMBL" id="OGG04796.1"/>
    </source>
</evidence>
<dbReference type="SMART" id="SM00471">
    <property type="entry name" value="HDc"/>
    <property type="match status" value="1"/>
</dbReference>
<dbReference type="Pfam" id="PF13328">
    <property type="entry name" value="HD_4"/>
    <property type="match status" value="1"/>
</dbReference>
<dbReference type="InterPro" id="IPR052194">
    <property type="entry name" value="MESH1"/>
</dbReference>
<dbReference type="SUPFAM" id="SSF109604">
    <property type="entry name" value="HD-domain/PDEase-like"/>
    <property type="match status" value="1"/>
</dbReference>
<gene>
    <name evidence="2" type="ORF">A2Z33_05805</name>
</gene>
<evidence type="ECO:0000313" key="3">
    <source>
        <dbReference type="Proteomes" id="UP000178448"/>
    </source>
</evidence>
<dbReference type="AlphaFoldDB" id="A0A1F5YXE4"/>
<feature type="domain" description="HD/PDEase" evidence="1">
    <location>
        <begin position="27"/>
        <end position="138"/>
    </location>
</feature>